<feature type="chain" id="PRO_5035872844" description="Secreted protein" evidence="2">
    <location>
        <begin position="33"/>
        <end position="98"/>
    </location>
</feature>
<accession>A0A8T0I7G3</accession>
<proteinExistence type="predicted"/>
<name>A0A8T0I7G3_CERPU</name>
<feature type="compositionally biased region" description="Polar residues" evidence="1">
    <location>
        <begin position="71"/>
        <end position="81"/>
    </location>
</feature>
<organism evidence="3 4">
    <name type="scientific">Ceratodon purpureus</name>
    <name type="common">Fire moss</name>
    <name type="synonym">Dicranum purpureum</name>
    <dbReference type="NCBI Taxonomy" id="3225"/>
    <lineage>
        <taxon>Eukaryota</taxon>
        <taxon>Viridiplantae</taxon>
        <taxon>Streptophyta</taxon>
        <taxon>Embryophyta</taxon>
        <taxon>Bryophyta</taxon>
        <taxon>Bryophytina</taxon>
        <taxon>Bryopsida</taxon>
        <taxon>Dicranidae</taxon>
        <taxon>Pseudoditrichales</taxon>
        <taxon>Ditrichaceae</taxon>
        <taxon>Ceratodon</taxon>
    </lineage>
</organism>
<gene>
    <name evidence="3" type="ORF">KC19_4G067400</name>
</gene>
<evidence type="ECO:0000256" key="1">
    <source>
        <dbReference type="SAM" id="MobiDB-lite"/>
    </source>
</evidence>
<keyword evidence="4" id="KW-1185">Reference proteome</keyword>
<evidence type="ECO:0000256" key="2">
    <source>
        <dbReference type="SAM" id="SignalP"/>
    </source>
</evidence>
<dbReference type="AlphaFoldDB" id="A0A8T0I7G3"/>
<evidence type="ECO:0008006" key="5">
    <source>
        <dbReference type="Google" id="ProtNLM"/>
    </source>
</evidence>
<feature type="region of interest" description="Disordered" evidence="1">
    <location>
        <begin position="71"/>
        <end position="98"/>
    </location>
</feature>
<dbReference type="Proteomes" id="UP000822688">
    <property type="component" value="Chromosome 4"/>
</dbReference>
<sequence length="98" mass="10460">MGVFGGGTFASRAASNHLVLAILLVCTAGTCPSLPPIPQTTTSPCTLLLHFAFSICRKSTFYEAYYTNPQSIPSPCNSTKPSYEHIHASSRRSLGGRP</sequence>
<dbReference type="EMBL" id="CM026424">
    <property type="protein sequence ID" value="KAG0579037.1"/>
    <property type="molecule type" value="Genomic_DNA"/>
</dbReference>
<keyword evidence="2" id="KW-0732">Signal</keyword>
<evidence type="ECO:0000313" key="3">
    <source>
        <dbReference type="EMBL" id="KAG0579037.1"/>
    </source>
</evidence>
<comment type="caution">
    <text evidence="3">The sequence shown here is derived from an EMBL/GenBank/DDBJ whole genome shotgun (WGS) entry which is preliminary data.</text>
</comment>
<protein>
    <recommendedName>
        <fullName evidence="5">Secreted protein</fullName>
    </recommendedName>
</protein>
<feature type="signal peptide" evidence="2">
    <location>
        <begin position="1"/>
        <end position="32"/>
    </location>
</feature>
<evidence type="ECO:0000313" key="4">
    <source>
        <dbReference type="Proteomes" id="UP000822688"/>
    </source>
</evidence>
<reference evidence="3" key="1">
    <citation type="submission" date="2020-06" db="EMBL/GenBank/DDBJ databases">
        <title>WGS assembly of Ceratodon purpureus strain R40.</title>
        <authorList>
            <person name="Carey S.B."/>
            <person name="Jenkins J."/>
            <person name="Shu S."/>
            <person name="Lovell J.T."/>
            <person name="Sreedasyam A."/>
            <person name="Maumus F."/>
            <person name="Tiley G.P."/>
            <person name="Fernandez-Pozo N."/>
            <person name="Barry K."/>
            <person name="Chen C."/>
            <person name="Wang M."/>
            <person name="Lipzen A."/>
            <person name="Daum C."/>
            <person name="Saski C.A."/>
            <person name="Payton A.C."/>
            <person name="Mcbreen J.C."/>
            <person name="Conrad R.E."/>
            <person name="Kollar L.M."/>
            <person name="Olsson S."/>
            <person name="Huttunen S."/>
            <person name="Landis J.B."/>
            <person name="Wickett N.J."/>
            <person name="Johnson M.G."/>
            <person name="Rensing S.A."/>
            <person name="Grimwood J."/>
            <person name="Schmutz J."/>
            <person name="Mcdaniel S.F."/>
        </authorList>
    </citation>
    <scope>NUCLEOTIDE SEQUENCE</scope>
    <source>
        <strain evidence="3">R40</strain>
    </source>
</reference>